<comment type="caution">
    <text evidence="1">The sequence shown here is derived from an EMBL/GenBank/DDBJ whole genome shotgun (WGS) entry which is preliminary data.</text>
</comment>
<accession>A0A8S9GKU0</accession>
<evidence type="ECO:0000313" key="1">
    <source>
        <dbReference type="EMBL" id="KAF2546865.1"/>
    </source>
</evidence>
<gene>
    <name evidence="1" type="ORF">F2Q70_00023973</name>
</gene>
<organism evidence="1">
    <name type="scientific">Brassica cretica</name>
    <name type="common">Mustard</name>
    <dbReference type="NCBI Taxonomy" id="69181"/>
    <lineage>
        <taxon>Eukaryota</taxon>
        <taxon>Viridiplantae</taxon>
        <taxon>Streptophyta</taxon>
        <taxon>Embryophyta</taxon>
        <taxon>Tracheophyta</taxon>
        <taxon>Spermatophyta</taxon>
        <taxon>Magnoliopsida</taxon>
        <taxon>eudicotyledons</taxon>
        <taxon>Gunneridae</taxon>
        <taxon>Pentapetalae</taxon>
        <taxon>rosids</taxon>
        <taxon>malvids</taxon>
        <taxon>Brassicales</taxon>
        <taxon>Brassicaceae</taxon>
        <taxon>Brassiceae</taxon>
        <taxon>Brassica</taxon>
    </lineage>
</organism>
<dbReference type="EMBL" id="QGKY02001925">
    <property type="protein sequence ID" value="KAF2546865.1"/>
    <property type="molecule type" value="Genomic_DNA"/>
</dbReference>
<protein>
    <submittedName>
        <fullName evidence="1">Uncharacterized protein</fullName>
    </submittedName>
</protein>
<sequence length="126" mass="13915">MMLTSNCPAVDVTKAHQRAQYSGLAVSEHHEGFPSSTIWRSDRNSEIIGLARQETTTSEEEDDVGAISRDETGLILALLSLRFLDVRIHPKNDSKSRIAAKAKAWFTERKTWACSGVSPGGRSKSR</sequence>
<proteinExistence type="predicted"/>
<reference evidence="1" key="1">
    <citation type="submission" date="2019-12" db="EMBL/GenBank/DDBJ databases">
        <title>Genome sequencing and annotation of Brassica cretica.</title>
        <authorList>
            <person name="Studholme D.J."/>
            <person name="Sarris P.F."/>
        </authorList>
    </citation>
    <scope>NUCLEOTIDE SEQUENCE</scope>
    <source>
        <strain evidence="1">PFS-102/07</strain>
        <tissue evidence="1">Leaf</tissue>
    </source>
</reference>
<dbReference type="AlphaFoldDB" id="A0A8S9GKU0"/>
<name>A0A8S9GKU0_BRACR</name>